<evidence type="ECO:0000256" key="1">
    <source>
        <dbReference type="SAM" id="MobiDB-lite"/>
    </source>
</evidence>
<dbReference type="Gramene" id="OE9A023451T1">
    <property type="protein sequence ID" value="OE9A023451C1"/>
    <property type="gene ID" value="OE9A023451"/>
</dbReference>
<dbReference type="EMBL" id="CACTIH010007530">
    <property type="protein sequence ID" value="CAA3015197.1"/>
    <property type="molecule type" value="Genomic_DNA"/>
</dbReference>
<gene>
    <name evidence="2" type="ORF">OLEA9_A023451</name>
</gene>
<organism evidence="2 3">
    <name type="scientific">Olea europaea subsp. europaea</name>
    <dbReference type="NCBI Taxonomy" id="158383"/>
    <lineage>
        <taxon>Eukaryota</taxon>
        <taxon>Viridiplantae</taxon>
        <taxon>Streptophyta</taxon>
        <taxon>Embryophyta</taxon>
        <taxon>Tracheophyta</taxon>
        <taxon>Spermatophyta</taxon>
        <taxon>Magnoliopsida</taxon>
        <taxon>eudicotyledons</taxon>
        <taxon>Gunneridae</taxon>
        <taxon>Pentapetalae</taxon>
        <taxon>asterids</taxon>
        <taxon>lamiids</taxon>
        <taxon>Lamiales</taxon>
        <taxon>Oleaceae</taxon>
        <taxon>Oleeae</taxon>
        <taxon>Olea</taxon>
    </lineage>
</organism>
<protein>
    <submittedName>
        <fullName evidence="2">Uncharacterized protein</fullName>
    </submittedName>
</protein>
<sequence>PLKKPSSPLQQTKPKRPYLVTNPPPPAPTTYSTPSTPELQQCPFIVKHSVVATIDTIHVSAIVQVFDVTLVKKSSISHDAPNCESSSLQLSEGDERDGGENSSDEDRKG</sequence>
<reference evidence="2 3" key="1">
    <citation type="submission" date="2019-12" db="EMBL/GenBank/DDBJ databases">
        <authorList>
            <person name="Alioto T."/>
            <person name="Alioto T."/>
            <person name="Gomez Garrido J."/>
        </authorList>
    </citation>
    <scope>NUCLEOTIDE SEQUENCE [LARGE SCALE GENOMIC DNA]</scope>
</reference>
<feature type="region of interest" description="Disordered" evidence="1">
    <location>
        <begin position="74"/>
        <end position="109"/>
    </location>
</feature>
<evidence type="ECO:0000313" key="3">
    <source>
        <dbReference type="Proteomes" id="UP000594638"/>
    </source>
</evidence>
<feature type="compositionally biased region" description="Basic and acidic residues" evidence="1">
    <location>
        <begin position="96"/>
        <end position="109"/>
    </location>
</feature>
<feature type="non-terminal residue" evidence="2">
    <location>
        <position position="1"/>
    </location>
</feature>
<keyword evidence="3" id="KW-1185">Reference proteome</keyword>
<proteinExistence type="predicted"/>
<accession>A0A8S0U8F7</accession>
<name>A0A8S0U8F7_OLEEU</name>
<comment type="caution">
    <text evidence="2">The sequence shown here is derived from an EMBL/GenBank/DDBJ whole genome shotgun (WGS) entry which is preliminary data.</text>
</comment>
<dbReference type="Proteomes" id="UP000594638">
    <property type="component" value="Unassembled WGS sequence"/>
</dbReference>
<evidence type="ECO:0000313" key="2">
    <source>
        <dbReference type="EMBL" id="CAA3015197.1"/>
    </source>
</evidence>
<feature type="region of interest" description="Disordered" evidence="1">
    <location>
        <begin position="1"/>
        <end position="35"/>
    </location>
</feature>
<dbReference type="AlphaFoldDB" id="A0A8S0U8F7"/>